<organism evidence="6 7">
    <name type="scientific">Angomonas deanei</name>
    <dbReference type="NCBI Taxonomy" id="59799"/>
    <lineage>
        <taxon>Eukaryota</taxon>
        <taxon>Discoba</taxon>
        <taxon>Euglenozoa</taxon>
        <taxon>Kinetoplastea</taxon>
        <taxon>Metakinetoplastina</taxon>
        <taxon>Trypanosomatida</taxon>
        <taxon>Trypanosomatidae</taxon>
        <taxon>Strigomonadinae</taxon>
        <taxon>Angomonas</taxon>
    </lineage>
</organism>
<evidence type="ECO:0000256" key="4">
    <source>
        <dbReference type="ARBA" id="ARBA00023306"/>
    </source>
</evidence>
<keyword evidence="4" id="KW-0131">Cell cycle</keyword>
<feature type="region of interest" description="Disordered" evidence="5">
    <location>
        <begin position="418"/>
        <end position="443"/>
    </location>
</feature>
<name>A0A7G2CGS7_9TRYP</name>
<keyword evidence="3" id="KW-0498">Mitosis</keyword>
<dbReference type="GO" id="GO:0070979">
    <property type="term" value="P:protein K11-linked ubiquitination"/>
    <property type="evidence" value="ECO:0007669"/>
    <property type="project" value="TreeGrafter"/>
</dbReference>
<keyword evidence="2" id="KW-0132">Cell division</keyword>
<evidence type="ECO:0000313" key="7">
    <source>
        <dbReference type="Proteomes" id="UP000515908"/>
    </source>
</evidence>
<dbReference type="EMBL" id="LR877154">
    <property type="protein sequence ID" value="CAD2218084.1"/>
    <property type="molecule type" value="Genomic_DNA"/>
</dbReference>
<dbReference type="GO" id="GO:0007091">
    <property type="term" value="P:metaphase/anaphase transition of mitotic cell cycle"/>
    <property type="evidence" value="ECO:0007669"/>
    <property type="project" value="TreeGrafter"/>
</dbReference>
<sequence>MSAKSSVYTIDVGGCKENNYRDISLKQFGLTCFSVTHRGVLWAFLSYFPHDGTANATKLNNDEAHLDPLCLYSDEHEKKAEAWRPAGQKEYLCVFHREELHDMCGRYTVTYPHTVCTCYSVPDGTPSQFVLHNVQPLSVSAGVGGIFVYGRRQTPRHFSAPTIENEGEVYQAVSDLWYMASPLSLSPVYVPVHLNTSHFCNPFESEENGFSPMFSQVGKDHLSFPPPASPITKSVRLNAVVLYQFSHYTQNDRSDTRLFTVARTGDEEIGIALTTPVPAHKTMTWTWFPSRLSIPGLSYNKNLLHIVSSDYEMVTRQILFLHDTKSAKVHVLRTFDLVNGGGELELCFTLNCNGFPTVLPCFRNGCPQPVAISNHPAPNDVTFYGPYMLETNPSPDNVLVTLKNVPRNHSFQTRRVDLDDEGGAYGEGSKDGTTSGEGGNGLDNFAPPEMISGVQYQDGCVVVFLSYSSAANLTKEKQRGGREDGDNFVGRQKCEVTIEQLVEFPSLNPGGNLLLLHVLQTLEASLGWEKVRELELELFRRTCETWKLAGPAPTAEKSAGDPLLTLLVEVVHASIPEAGAPNERSSIEEDDGESDTEATLALLYDPLRITAATVQSLACGTRNTAATPRRAEDRSLYSKWSPGCCHTCLLSLHLLYESYKTQEQLWVYQPPLATAIFKMAVTMGVKGFATHYSLLVPYSLGERIPTLRGGATSPGQEEMGRYAIHGKLLSAVNQFHPTVTRSSDGILETLLSGGASPPNYFLCIRDLLYNVCQPTILYPMLNGLPDTHPIHVANRLYCLYASCLHASGKVEGEWWERIVENLHLYNLHDTRLLRRLSLGVSFPILQALSYGKTNPDSEWDQKLYAVVGRLDCVTDKRILKSLSQPGQNIVRAAEVNSTTHEYYQNLTEDDGVIMRPDFPKTWTDTRLDGAQVLFNTSVPLFLPGQGDGSDALYNTLAQLSKRARALPIGRGMLTMCTQNFKVRDNIPIPELVLDGRTGDGVTVKNSAEDVHPDKLLWPVFHNGCAAGFRFFPNESSRFSDGGEDGMNVTRHWIVHQIQSRDAHSPAARAGLLLAAGVLGHLKTFQLTDIYTLLVSPQPQYSWREVTTISVMLGLACSFRGSNNDLVFNCLSMHIQSLTPSVEEIEVSLDVQTSALVAIGLLCQRTLTNGFLIEMLLIEMSRLPSDEHCVNREGYVLGAGFSLGLLLLGMGNTHGSASRVEDRLLSFMEGSKRQPVPSALEGLENYKQFHGHDSGHFFTRALLNQGVQELSKCACTRVNEGGHYNVHISGPAAVMALGLMYLKTNNASIARRIMPTDGVASLQEVTPTMCLLRSMMSCLVNWAAIEANGQWLQANTPSTVIQLIATDAIKNLGLAQQQLHYIMMNVGHCIAGSVMALGLHYAGSLDADARRLILAELNGFLKGQIGSTGIVMSVFQKSSNAYEMCISACCTAIALVMAGSGDLQIFSIMRKLFTRTSGTTYGCQQAVSMSMGLLFLGGGRLTLSNSSDAIAALLMAFYPVWPEHPEDNVCHLQALRHLYALAVVPRVLETVDAVTHRPVSVPVQIVLRKGRSYRRRARFTREMRCGPPYRAAKRSSR</sequence>
<dbReference type="GO" id="GO:0060090">
    <property type="term" value="F:molecular adaptor activity"/>
    <property type="evidence" value="ECO:0007669"/>
    <property type="project" value="TreeGrafter"/>
</dbReference>
<comment type="similarity">
    <text evidence="1">Belongs to the APC1 family.</text>
</comment>
<protein>
    <submittedName>
        <fullName evidence="6">Uncharacterized protein</fullName>
    </submittedName>
</protein>
<dbReference type="InterPro" id="IPR024990">
    <property type="entry name" value="Apc1"/>
</dbReference>
<accession>A0A7G2CGS7</accession>
<dbReference type="PANTHER" id="PTHR12827">
    <property type="entry name" value="MEIOTIC CHECKPOINT REGULATOR TSG24 FAMILY MEMBER"/>
    <property type="match status" value="1"/>
</dbReference>
<dbReference type="GO" id="GO:0031145">
    <property type="term" value="P:anaphase-promoting complex-dependent catabolic process"/>
    <property type="evidence" value="ECO:0007669"/>
    <property type="project" value="TreeGrafter"/>
</dbReference>
<evidence type="ECO:0000256" key="5">
    <source>
        <dbReference type="SAM" id="MobiDB-lite"/>
    </source>
</evidence>
<evidence type="ECO:0000313" key="6">
    <source>
        <dbReference type="EMBL" id="CAD2218084.1"/>
    </source>
</evidence>
<dbReference type="VEuPathDB" id="TriTrypDB:ADEAN_000557000"/>
<gene>
    <name evidence="6" type="ORF">ADEAN_000557000</name>
</gene>
<dbReference type="GO" id="GO:0005680">
    <property type="term" value="C:anaphase-promoting complex"/>
    <property type="evidence" value="ECO:0007669"/>
    <property type="project" value="InterPro"/>
</dbReference>
<evidence type="ECO:0000256" key="1">
    <source>
        <dbReference type="ARBA" id="ARBA00010547"/>
    </source>
</evidence>
<dbReference type="Proteomes" id="UP000515908">
    <property type="component" value="Chromosome 10"/>
</dbReference>
<dbReference type="Gene3D" id="1.25.10.10">
    <property type="entry name" value="Leucine-rich Repeat Variant"/>
    <property type="match status" value="2"/>
</dbReference>
<dbReference type="FunFam" id="1.25.10.10:FF:001587">
    <property type="entry name" value="Anaphase promoting complex subunit 1"/>
    <property type="match status" value="1"/>
</dbReference>
<keyword evidence="7" id="KW-1185">Reference proteome</keyword>
<dbReference type="GO" id="GO:0051301">
    <property type="term" value="P:cell division"/>
    <property type="evidence" value="ECO:0007669"/>
    <property type="project" value="UniProtKB-KW"/>
</dbReference>
<dbReference type="OrthoDB" id="271539at2759"/>
<dbReference type="InterPro" id="IPR011989">
    <property type="entry name" value="ARM-like"/>
</dbReference>
<reference evidence="6 7" key="1">
    <citation type="submission" date="2020-08" db="EMBL/GenBank/DDBJ databases">
        <authorList>
            <person name="Newling K."/>
            <person name="Davey J."/>
            <person name="Forrester S."/>
        </authorList>
    </citation>
    <scope>NUCLEOTIDE SEQUENCE [LARGE SCALE GENOMIC DNA]</scope>
    <source>
        <strain evidence="7">Crithidia deanei Carvalho (ATCC PRA-265)</strain>
    </source>
</reference>
<dbReference type="PANTHER" id="PTHR12827:SF3">
    <property type="entry name" value="ANAPHASE-PROMOTING COMPLEX SUBUNIT 1"/>
    <property type="match status" value="1"/>
</dbReference>
<evidence type="ECO:0000256" key="2">
    <source>
        <dbReference type="ARBA" id="ARBA00022618"/>
    </source>
</evidence>
<evidence type="ECO:0000256" key="3">
    <source>
        <dbReference type="ARBA" id="ARBA00022776"/>
    </source>
</evidence>
<proteinExistence type="inferred from homology"/>